<dbReference type="EMBL" id="NHRJ02000005">
    <property type="protein sequence ID" value="PZE20780.1"/>
    <property type="molecule type" value="Genomic_DNA"/>
</dbReference>
<dbReference type="Proteomes" id="UP000214746">
    <property type="component" value="Unassembled WGS sequence"/>
</dbReference>
<protein>
    <submittedName>
        <fullName evidence="1">Uncharacterized protein</fullName>
    </submittedName>
</protein>
<accession>A0A2W1NAV9</accession>
<dbReference type="AlphaFoldDB" id="A0A2W1NAV9"/>
<keyword evidence="2" id="KW-1185">Reference proteome</keyword>
<comment type="caution">
    <text evidence="1">The sequence shown here is derived from an EMBL/GenBank/DDBJ whole genome shotgun (WGS) entry which is preliminary data.</text>
</comment>
<organism evidence="1 2">
    <name type="scientific">Paenibacillus xerothermodurans</name>
    <dbReference type="NCBI Taxonomy" id="1977292"/>
    <lineage>
        <taxon>Bacteria</taxon>
        <taxon>Bacillati</taxon>
        <taxon>Bacillota</taxon>
        <taxon>Bacilli</taxon>
        <taxon>Bacillales</taxon>
        <taxon>Paenibacillaceae</taxon>
        <taxon>Paenibacillus</taxon>
    </lineage>
</organism>
<sequence length="66" mass="7120">MISPFRVGTTCCLVELTVKEAMALGSGVSFGAQPLLAAQARRKLRTALEELLIPESPRAQFDMLDA</sequence>
<name>A0A2W1NAV9_PAEXE</name>
<gene>
    <name evidence="1" type="ORF">CBW46_011510</name>
</gene>
<reference evidence="1" key="1">
    <citation type="submission" date="2018-06" db="EMBL/GenBank/DDBJ databases">
        <title>Paenibacillus xerothermodurans sp. nov. an extremely dry heat resistant spore forming bacterium isolated from the soil of Cape Canaveral, Florida.</title>
        <authorList>
            <person name="Seuylemezian A."/>
            <person name="Kaur N."/>
            <person name="Patil P."/>
            <person name="Patil P."/>
            <person name="Mayilraj S."/>
            <person name="Vaishampayan P."/>
        </authorList>
    </citation>
    <scope>NUCLEOTIDE SEQUENCE [LARGE SCALE GENOMIC DNA]</scope>
    <source>
        <strain evidence="1">ATCC 27380</strain>
    </source>
</reference>
<proteinExistence type="predicted"/>
<evidence type="ECO:0000313" key="2">
    <source>
        <dbReference type="Proteomes" id="UP000214746"/>
    </source>
</evidence>
<evidence type="ECO:0000313" key="1">
    <source>
        <dbReference type="EMBL" id="PZE20780.1"/>
    </source>
</evidence>
<dbReference type="OrthoDB" id="2627068at2"/>